<dbReference type="InterPro" id="IPR027417">
    <property type="entry name" value="P-loop_NTPase"/>
</dbReference>
<keyword evidence="3" id="KW-1185">Reference proteome</keyword>
<reference evidence="2 3" key="1">
    <citation type="submission" date="2020-08" db="EMBL/GenBank/DDBJ databases">
        <title>Genome public.</title>
        <authorList>
            <person name="Liu C."/>
            <person name="Sun Q."/>
        </authorList>
    </citation>
    <scope>NUCLEOTIDE SEQUENCE [LARGE SCALE GENOMIC DNA]</scope>
    <source>
        <strain evidence="2 3">NSJ-13</strain>
    </source>
</reference>
<dbReference type="SUPFAM" id="SSF52540">
    <property type="entry name" value="P-loop containing nucleoside triphosphate hydrolases"/>
    <property type="match status" value="1"/>
</dbReference>
<dbReference type="Gene3D" id="3.40.50.300">
    <property type="entry name" value="P-loop containing nucleotide triphosphate hydrolases"/>
    <property type="match status" value="1"/>
</dbReference>
<name>A0ABR7G4N8_9FIRM</name>
<dbReference type="SMART" id="SM00072">
    <property type="entry name" value="GuKc"/>
    <property type="match status" value="1"/>
</dbReference>
<dbReference type="Pfam" id="PF00625">
    <property type="entry name" value="Guanylate_kin"/>
    <property type="match status" value="1"/>
</dbReference>
<dbReference type="Proteomes" id="UP000631576">
    <property type="component" value="Unassembled WGS sequence"/>
</dbReference>
<sequence>MGKIFYLMGKSSSGKDSLFKKIKERIPELKNIILYTTRPIREGEQDGVEYHFVDENKLQELEKRGCVIEQRAYQTKHGIWKYFTADDGQVDLSQYSYLVIGTLVSYKEMCKYFGKENMIPLYVEVEDGLRLSRALERERQQAAPKYAEMCRRFLADSEDFSEKNLQDAGITKRFQNFDFQKCVSEICNYIGIQENGFT</sequence>
<accession>A0ABR7G4N8</accession>
<comment type="caution">
    <text evidence="2">The sequence shown here is derived from an EMBL/GenBank/DDBJ whole genome shotgun (WGS) entry which is preliminary data.</text>
</comment>
<gene>
    <name evidence="2" type="ORF">H8S40_00120</name>
</gene>
<organism evidence="2 3">
    <name type="scientific">Ruminococcus hominis</name>
    <dbReference type="NCBI Taxonomy" id="2763065"/>
    <lineage>
        <taxon>Bacteria</taxon>
        <taxon>Bacillati</taxon>
        <taxon>Bacillota</taxon>
        <taxon>Clostridia</taxon>
        <taxon>Eubacteriales</taxon>
        <taxon>Oscillospiraceae</taxon>
        <taxon>Ruminococcus</taxon>
    </lineage>
</organism>
<feature type="domain" description="Guanylate kinase-like" evidence="1">
    <location>
        <begin position="2"/>
        <end position="78"/>
    </location>
</feature>
<dbReference type="InterPro" id="IPR020590">
    <property type="entry name" value="Guanylate_kinase_CS"/>
</dbReference>
<proteinExistence type="predicted"/>
<dbReference type="PROSITE" id="PS50052">
    <property type="entry name" value="GUANYLATE_KINASE_2"/>
    <property type="match status" value="1"/>
</dbReference>
<evidence type="ECO:0000313" key="2">
    <source>
        <dbReference type="EMBL" id="MBC5682008.1"/>
    </source>
</evidence>
<evidence type="ECO:0000313" key="3">
    <source>
        <dbReference type="Proteomes" id="UP000631576"/>
    </source>
</evidence>
<dbReference type="InterPro" id="IPR008144">
    <property type="entry name" value="Guanylate_kin-like_dom"/>
</dbReference>
<dbReference type="PROSITE" id="PS00856">
    <property type="entry name" value="GUANYLATE_KINASE_1"/>
    <property type="match status" value="1"/>
</dbReference>
<dbReference type="EMBL" id="JACOPE010000001">
    <property type="protein sequence ID" value="MBC5682008.1"/>
    <property type="molecule type" value="Genomic_DNA"/>
</dbReference>
<evidence type="ECO:0000259" key="1">
    <source>
        <dbReference type="PROSITE" id="PS50052"/>
    </source>
</evidence>
<keyword evidence="2" id="KW-0808">Transferase</keyword>
<keyword evidence="2" id="KW-0418">Kinase</keyword>
<dbReference type="RefSeq" id="WP_186864253.1">
    <property type="nucleotide sequence ID" value="NZ_JACOPE010000001.1"/>
</dbReference>
<dbReference type="InterPro" id="IPR008145">
    <property type="entry name" value="GK/Ca_channel_bsu"/>
</dbReference>
<dbReference type="GO" id="GO:0016301">
    <property type="term" value="F:kinase activity"/>
    <property type="evidence" value="ECO:0007669"/>
    <property type="project" value="UniProtKB-KW"/>
</dbReference>
<protein>
    <submittedName>
        <fullName evidence="2">Guanylate kinase</fullName>
    </submittedName>
</protein>